<comment type="pathway">
    <text evidence="2">Amino-acid biosynthesis; L-threonine biosynthesis; L-threonine from L-aspartate: step 5/5.</text>
</comment>
<reference evidence="15" key="1">
    <citation type="journal article" date="2023" name="Arch. Microbiol.">
        <title>Desulfoferula mesophilus gen. nov. sp. nov., a mesophilic sulfate-reducing bacterium isolated from a brackish lake sediment.</title>
        <authorList>
            <person name="Watanabe T."/>
            <person name="Yabe T."/>
            <person name="Tsuji J.M."/>
            <person name="Fukui M."/>
        </authorList>
    </citation>
    <scope>NUCLEOTIDE SEQUENCE [LARGE SCALE GENOMIC DNA]</scope>
    <source>
        <strain evidence="15">12FAK</strain>
    </source>
</reference>
<dbReference type="NCBIfam" id="TIGR00260">
    <property type="entry name" value="thrC"/>
    <property type="match status" value="1"/>
</dbReference>
<dbReference type="PANTHER" id="PTHR48078:SF6">
    <property type="entry name" value="L-THREONINE DEHYDRATASE CATABOLIC TDCB"/>
    <property type="match status" value="1"/>
</dbReference>
<comment type="cofactor">
    <cofactor evidence="1 12">
        <name>pyridoxal 5'-phosphate</name>
        <dbReference type="ChEBI" id="CHEBI:597326"/>
    </cofactor>
</comment>
<dbReference type="GO" id="GO:0004794">
    <property type="term" value="F:threonine deaminase activity"/>
    <property type="evidence" value="ECO:0007669"/>
    <property type="project" value="TreeGrafter"/>
</dbReference>
<dbReference type="InterPro" id="IPR036052">
    <property type="entry name" value="TrpB-like_PALP_sf"/>
</dbReference>
<dbReference type="GO" id="GO:0004795">
    <property type="term" value="F:threonine synthase activity"/>
    <property type="evidence" value="ECO:0007669"/>
    <property type="project" value="UniProtKB-UniRule"/>
</dbReference>
<dbReference type="PROSITE" id="PS00165">
    <property type="entry name" value="DEHYDRATASE_SER_THR"/>
    <property type="match status" value="1"/>
</dbReference>
<dbReference type="GO" id="GO:0009097">
    <property type="term" value="P:isoleucine biosynthetic process"/>
    <property type="evidence" value="ECO:0007669"/>
    <property type="project" value="TreeGrafter"/>
</dbReference>
<protein>
    <recommendedName>
        <fullName evidence="5 11">Threonine synthase</fullName>
        <ecNumber evidence="4 11">4.2.3.1</ecNumber>
    </recommendedName>
</protein>
<dbReference type="GO" id="GO:0006565">
    <property type="term" value="P:L-serine catabolic process"/>
    <property type="evidence" value="ECO:0007669"/>
    <property type="project" value="TreeGrafter"/>
</dbReference>
<dbReference type="Proteomes" id="UP001366166">
    <property type="component" value="Chromosome"/>
</dbReference>
<dbReference type="RefSeq" id="WP_338600323.1">
    <property type="nucleotide sequence ID" value="NZ_AP028679.1"/>
</dbReference>
<dbReference type="PANTHER" id="PTHR48078">
    <property type="entry name" value="THREONINE DEHYDRATASE, MITOCHONDRIAL-RELATED"/>
    <property type="match status" value="1"/>
</dbReference>
<dbReference type="AlphaFoldDB" id="A0AAU9EES4"/>
<sequence length="500" mass="54486">MRPDQFAPEDQKHLLPQPGGDLVYRCLDCGSEHSISELLYTCPSCGEVLLIEDKGFDQLKKLSGAQWRRVFDLRRMLNIPALKGIFRYAELLAPVIPLDSVLYLGEGHTPLVEASDLLKGELGADFCFKNDGQNPSASFKDRGMAVALSYINYLVKHQGAGEILSVCASTGDTSAAAALYASYLAPEVKSAVLLPQGKVTPAQLSQPLGAGARVLEIPGVFDDCMKVVEHLADNYQVALLNSKNAWRILGQESYAYEVAQDLDWDLTGRVILVPIGNAGNISAIMSGFMKLHQLGIIDELPKVIGVQSEHADPVFRYYQENDPGKRVWRPVTVQPSVAQAAMIGNPVSMPRVVELARRYEAQAGGPRVYVVQVSEQEIMDHMILANRHGHVVCTQGGESLAGLLRAQAAGIVSAGEKAICDATAHHLKFVGFQQMYFENTFPPDYGVKPRPELVNRPEEVLALAEQEMPGPGRPLSGEAFAKFVKATALEVAARLGLEKR</sequence>
<comment type="similarity">
    <text evidence="3">Belongs to the threonine synthase family.</text>
</comment>
<dbReference type="EC" id="4.2.3.1" evidence="4 11"/>
<evidence type="ECO:0000256" key="4">
    <source>
        <dbReference type="ARBA" id="ARBA00013028"/>
    </source>
</evidence>
<evidence type="ECO:0000256" key="7">
    <source>
        <dbReference type="ARBA" id="ARBA00022697"/>
    </source>
</evidence>
<evidence type="ECO:0000256" key="5">
    <source>
        <dbReference type="ARBA" id="ARBA00018679"/>
    </source>
</evidence>
<evidence type="ECO:0000256" key="8">
    <source>
        <dbReference type="ARBA" id="ARBA00022898"/>
    </source>
</evidence>
<evidence type="ECO:0000256" key="12">
    <source>
        <dbReference type="PIRSR" id="PIRSR604450-51"/>
    </source>
</evidence>
<dbReference type="KEGG" id="dmp:FAK_27120"/>
<feature type="domain" description="Tryptophan synthase beta chain-like PALP" evidence="13">
    <location>
        <begin position="104"/>
        <end position="416"/>
    </location>
</feature>
<dbReference type="SUPFAM" id="SSF53686">
    <property type="entry name" value="Tryptophan synthase beta subunit-like PLP-dependent enzymes"/>
    <property type="match status" value="1"/>
</dbReference>
<dbReference type="GO" id="GO:0006567">
    <property type="term" value="P:L-threonine catabolic process"/>
    <property type="evidence" value="ECO:0007669"/>
    <property type="project" value="TreeGrafter"/>
</dbReference>
<keyword evidence="15" id="KW-1185">Reference proteome</keyword>
<dbReference type="CDD" id="cd01563">
    <property type="entry name" value="Thr-synth_1"/>
    <property type="match status" value="1"/>
</dbReference>
<evidence type="ECO:0000256" key="9">
    <source>
        <dbReference type="ARBA" id="ARBA00023239"/>
    </source>
</evidence>
<dbReference type="Pfam" id="PF00291">
    <property type="entry name" value="PALP"/>
    <property type="match status" value="1"/>
</dbReference>
<evidence type="ECO:0000256" key="11">
    <source>
        <dbReference type="NCBIfam" id="TIGR00260"/>
    </source>
</evidence>
<keyword evidence="9" id="KW-0456">Lyase</keyword>
<dbReference type="InterPro" id="IPR050147">
    <property type="entry name" value="Ser/Thr_Dehydratase"/>
</dbReference>
<dbReference type="InterPro" id="IPR000634">
    <property type="entry name" value="Ser/Thr_deHydtase_PyrdxlP-BS"/>
</dbReference>
<dbReference type="InterPro" id="IPR004450">
    <property type="entry name" value="Thr_synthase-like"/>
</dbReference>
<gene>
    <name evidence="14" type="primary">thrC</name>
    <name evidence="14" type="ORF">FAK_27120</name>
</gene>
<keyword evidence="6" id="KW-0028">Amino-acid biosynthesis</keyword>
<evidence type="ECO:0000256" key="3">
    <source>
        <dbReference type="ARBA" id="ARBA00005517"/>
    </source>
</evidence>
<dbReference type="GO" id="GO:0030170">
    <property type="term" value="F:pyridoxal phosphate binding"/>
    <property type="evidence" value="ECO:0007669"/>
    <property type="project" value="InterPro"/>
</dbReference>
<dbReference type="GO" id="GO:0009088">
    <property type="term" value="P:threonine biosynthetic process"/>
    <property type="evidence" value="ECO:0007669"/>
    <property type="project" value="UniProtKB-UniRule"/>
</dbReference>
<keyword evidence="8 12" id="KW-0663">Pyridoxal phosphate</keyword>
<evidence type="ECO:0000256" key="6">
    <source>
        <dbReference type="ARBA" id="ARBA00022605"/>
    </source>
</evidence>
<evidence type="ECO:0000256" key="2">
    <source>
        <dbReference type="ARBA" id="ARBA00004979"/>
    </source>
</evidence>
<evidence type="ECO:0000259" key="13">
    <source>
        <dbReference type="Pfam" id="PF00291"/>
    </source>
</evidence>
<organism evidence="14 15">
    <name type="scientific">Desulfoferula mesophila</name>
    <dbReference type="NCBI Taxonomy" id="3058419"/>
    <lineage>
        <taxon>Bacteria</taxon>
        <taxon>Pseudomonadati</taxon>
        <taxon>Thermodesulfobacteriota</taxon>
        <taxon>Desulfarculia</taxon>
        <taxon>Desulfarculales</taxon>
        <taxon>Desulfarculaceae</taxon>
        <taxon>Desulfoferula</taxon>
    </lineage>
</organism>
<dbReference type="Gene3D" id="3.40.50.1100">
    <property type="match status" value="2"/>
</dbReference>
<proteinExistence type="inferred from homology"/>
<evidence type="ECO:0000256" key="10">
    <source>
        <dbReference type="ARBA" id="ARBA00049144"/>
    </source>
</evidence>
<dbReference type="InterPro" id="IPR001926">
    <property type="entry name" value="TrpB-like_PALP"/>
</dbReference>
<evidence type="ECO:0000313" key="15">
    <source>
        <dbReference type="Proteomes" id="UP001366166"/>
    </source>
</evidence>
<dbReference type="EMBL" id="AP028679">
    <property type="protein sequence ID" value="BEQ15646.1"/>
    <property type="molecule type" value="Genomic_DNA"/>
</dbReference>
<accession>A0AAU9EES4</accession>
<evidence type="ECO:0000256" key="1">
    <source>
        <dbReference type="ARBA" id="ARBA00001933"/>
    </source>
</evidence>
<name>A0AAU9EES4_9BACT</name>
<feature type="modified residue" description="N6-(pyridoxal phosphate)lysine" evidence="12">
    <location>
        <position position="140"/>
    </location>
</feature>
<keyword evidence="7" id="KW-0791">Threonine biosynthesis</keyword>
<comment type="catalytic activity">
    <reaction evidence="10">
        <text>O-phospho-L-homoserine + H2O = L-threonine + phosphate</text>
        <dbReference type="Rhea" id="RHEA:10840"/>
        <dbReference type="ChEBI" id="CHEBI:15377"/>
        <dbReference type="ChEBI" id="CHEBI:43474"/>
        <dbReference type="ChEBI" id="CHEBI:57590"/>
        <dbReference type="ChEBI" id="CHEBI:57926"/>
        <dbReference type="EC" id="4.2.3.1"/>
    </reaction>
</comment>
<evidence type="ECO:0000313" key="14">
    <source>
        <dbReference type="EMBL" id="BEQ15646.1"/>
    </source>
</evidence>
<dbReference type="GO" id="GO:0003941">
    <property type="term" value="F:L-serine ammonia-lyase activity"/>
    <property type="evidence" value="ECO:0007669"/>
    <property type="project" value="TreeGrafter"/>
</dbReference>